<dbReference type="Proteomes" id="UP000576209">
    <property type="component" value="Unassembled WGS sequence"/>
</dbReference>
<feature type="transmembrane region" description="Helical" evidence="8">
    <location>
        <begin position="273"/>
        <end position="294"/>
    </location>
</feature>
<keyword evidence="6 8" id="KW-1133">Transmembrane helix</keyword>
<evidence type="ECO:0000256" key="6">
    <source>
        <dbReference type="ARBA" id="ARBA00022989"/>
    </source>
</evidence>
<feature type="transmembrane region" description="Helical" evidence="8">
    <location>
        <begin position="218"/>
        <end position="238"/>
    </location>
</feature>
<evidence type="ECO:0000256" key="1">
    <source>
        <dbReference type="ARBA" id="ARBA00004651"/>
    </source>
</evidence>
<evidence type="ECO:0000256" key="3">
    <source>
        <dbReference type="ARBA" id="ARBA00022676"/>
    </source>
</evidence>
<dbReference type="PANTHER" id="PTHR33908">
    <property type="entry name" value="MANNOSYLTRANSFERASE YKCB-RELATED"/>
    <property type="match status" value="1"/>
</dbReference>
<feature type="transmembrane region" description="Helical" evidence="8">
    <location>
        <begin position="124"/>
        <end position="144"/>
    </location>
</feature>
<dbReference type="GO" id="GO:0016763">
    <property type="term" value="F:pentosyltransferase activity"/>
    <property type="evidence" value="ECO:0007669"/>
    <property type="project" value="TreeGrafter"/>
</dbReference>
<evidence type="ECO:0000256" key="4">
    <source>
        <dbReference type="ARBA" id="ARBA00022679"/>
    </source>
</evidence>
<dbReference type="PANTHER" id="PTHR33908:SF11">
    <property type="entry name" value="MEMBRANE PROTEIN"/>
    <property type="match status" value="1"/>
</dbReference>
<proteinExistence type="predicted"/>
<keyword evidence="3" id="KW-0328">Glycosyltransferase</keyword>
<evidence type="ECO:0000259" key="9">
    <source>
        <dbReference type="Pfam" id="PF13231"/>
    </source>
</evidence>
<accession>A0A840EB77</accession>
<comment type="caution">
    <text evidence="10">The sequence shown here is derived from an EMBL/GenBank/DDBJ whole genome shotgun (WGS) entry which is preliminary data.</text>
</comment>
<feature type="transmembrane region" description="Helical" evidence="8">
    <location>
        <begin position="6"/>
        <end position="25"/>
    </location>
</feature>
<dbReference type="GO" id="GO:0005886">
    <property type="term" value="C:plasma membrane"/>
    <property type="evidence" value="ECO:0007669"/>
    <property type="project" value="UniProtKB-SubCell"/>
</dbReference>
<evidence type="ECO:0000313" key="10">
    <source>
        <dbReference type="EMBL" id="MBB4080697.1"/>
    </source>
</evidence>
<feature type="transmembrane region" description="Helical" evidence="8">
    <location>
        <begin position="363"/>
        <end position="382"/>
    </location>
</feature>
<evidence type="ECO:0000256" key="7">
    <source>
        <dbReference type="ARBA" id="ARBA00023136"/>
    </source>
</evidence>
<feature type="domain" description="Glycosyltransferase RgtA/B/C/D-like" evidence="9">
    <location>
        <begin position="79"/>
        <end position="235"/>
    </location>
</feature>
<keyword evidence="5 8" id="KW-0812">Transmembrane</keyword>
<dbReference type="EMBL" id="JACIFF010000009">
    <property type="protein sequence ID" value="MBB4080697.1"/>
    <property type="molecule type" value="Genomic_DNA"/>
</dbReference>
<evidence type="ECO:0000256" key="8">
    <source>
        <dbReference type="SAM" id="Phobius"/>
    </source>
</evidence>
<keyword evidence="11" id="KW-1185">Reference proteome</keyword>
<feature type="transmembrane region" description="Helical" evidence="8">
    <location>
        <begin position="174"/>
        <end position="206"/>
    </location>
</feature>
<organism evidence="10 11">
    <name type="scientific">Neolewinella aquimaris</name>
    <dbReference type="NCBI Taxonomy" id="1835722"/>
    <lineage>
        <taxon>Bacteria</taxon>
        <taxon>Pseudomonadati</taxon>
        <taxon>Bacteroidota</taxon>
        <taxon>Saprospiria</taxon>
        <taxon>Saprospirales</taxon>
        <taxon>Lewinellaceae</taxon>
        <taxon>Neolewinella</taxon>
    </lineage>
</organism>
<gene>
    <name evidence="10" type="ORF">GGR28_003332</name>
</gene>
<sequence>MPLTRRNVLAIGFLFSLLVNFGLHWRIFPQDVQGKHNWRQSQTMWNVRNFVRYDNDIFNPRVSHFNGSDNNLQRLEFPLMQWGIAQIVRHTGHEVLVARLSVWAISVAGLVAFGLLILTMGFTPWVAVVGTVFLQFSPVFYFYSVNVLPDVLALSAGMWYLYLVFAYFRDRRWWQVMAAALALGIATLAKLPFAMFGIVGIVYVLGRLFRNGKFDWRVIAFAGLHILFILPAVKWYMWVMPGWTSNPVLYGIFGSTNTPEQNLAIFHHYWRQYIPYDLLSPAVWVFFLLGMFIPGKRNTEVPYARYVWALAIMTLVFVILQWNTITYVHDYYLLPLLPWMYIVVAAGASRWWEWTGGGRWKQIGSGLLAAALVAAPVYAYSLRTPLWSQKASAYYPVMRDVFAHQKALQEVVDDDAKVIVLNDISVHIFTWLIRKRGYVFHSDAMRPRWINDLHQKQGVDYLYSNSRRFDQDSIVQTYLDSLVLQAGDIHVYRIADRK</sequence>
<evidence type="ECO:0000313" key="11">
    <source>
        <dbReference type="Proteomes" id="UP000576209"/>
    </source>
</evidence>
<keyword evidence="2" id="KW-1003">Cell membrane</keyword>
<feature type="transmembrane region" description="Helical" evidence="8">
    <location>
        <begin position="96"/>
        <end position="118"/>
    </location>
</feature>
<keyword evidence="7 8" id="KW-0472">Membrane</keyword>
<evidence type="ECO:0000256" key="5">
    <source>
        <dbReference type="ARBA" id="ARBA00022692"/>
    </source>
</evidence>
<dbReference type="Pfam" id="PF13231">
    <property type="entry name" value="PMT_2"/>
    <property type="match status" value="1"/>
</dbReference>
<feature type="transmembrane region" description="Helical" evidence="8">
    <location>
        <begin position="306"/>
        <end position="325"/>
    </location>
</feature>
<keyword evidence="4" id="KW-0808">Transferase</keyword>
<dbReference type="InterPro" id="IPR050297">
    <property type="entry name" value="LipidA_mod_glycosyltrf_83"/>
</dbReference>
<comment type="subcellular location">
    <subcellularLocation>
        <location evidence="1">Cell membrane</location>
        <topology evidence="1">Multi-pass membrane protein</topology>
    </subcellularLocation>
</comment>
<reference evidence="10 11" key="1">
    <citation type="submission" date="2020-08" db="EMBL/GenBank/DDBJ databases">
        <title>Genomic Encyclopedia of Type Strains, Phase IV (KMG-IV): sequencing the most valuable type-strain genomes for metagenomic binning, comparative biology and taxonomic classification.</title>
        <authorList>
            <person name="Goeker M."/>
        </authorList>
    </citation>
    <scope>NUCLEOTIDE SEQUENCE [LARGE SCALE GENOMIC DNA]</scope>
    <source>
        <strain evidence="10 11">DSM 105137</strain>
    </source>
</reference>
<feature type="transmembrane region" description="Helical" evidence="8">
    <location>
        <begin position="331"/>
        <end position="351"/>
    </location>
</feature>
<name>A0A840EB77_9BACT</name>
<dbReference type="RefSeq" id="WP_183496923.1">
    <property type="nucleotide sequence ID" value="NZ_JACIFF010000009.1"/>
</dbReference>
<dbReference type="AlphaFoldDB" id="A0A840EB77"/>
<dbReference type="InterPro" id="IPR038731">
    <property type="entry name" value="RgtA/B/C-like"/>
</dbReference>
<evidence type="ECO:0000256" key="2">
    <source>
        <dbReference type="ARBA" id="ARBA00022475"/>
    </source>
</evidence>
<protein>
    <recommendedName>
        <fullName evidence="9">Glycosyltransferase RgtA/B/C/D-like domain-containing protein</fullName>
    </recommendedName>
</protein>
<feature type="transmembrane region" description="Helical" evidence="8">
    <location>
        <begin position="151"/>
        <end position="168"/>
    </location>
</feature>
<dbReference type="GO" id="GO:0009103">
    <property type="term" value="P:lipopolysaccharide biosynthetic process"/>
    <property type="evidence" value="ECO:0007669"/>
    <property type="project" value="UniProtKB-ARBA"/>
</dbReference>